<dbReference type="Proteomes" id="UP001437256">
    <property type="component" value="Unassembled WGS sequence"/>
</dbReference>
<organism evidence="1 2">
    <name type="scientific">Marasmius tenuissimus</name>
    <dbReference type="NCBI Taxonomy" id="585030"/>
    <lineage>
        <taxon>Eukaryota</taxon>
        <taxon>Fungi</taxon>
        <taxon>Dikarya</taxon>
        <taxon>Basidiomycota</taxon>
        <taxon>Agaricomycotina</taxon>
        <taxon>Agaricomycetes</taxon>
        <taxon>Agaricomycetidae</taxon>
        <taxon>Agaricales</taxon>
        <taxon>Marasmiineae</taxon>
        <taxon>Marasmiaceae</taxon>
        <taxon>Marasmius</taxon>
    </lineage>
</organism>
<gene>
    <name evidence="1" type="ORF">AAF712_014001</name>
</gene>
<evidence type="ECO:0000313" key="1">
    <source>
        <dbReference type="EMBL" id="KAL0059251.1"/>
    </source>
</evidence>
<evidence type="ECO:0000313" key="2">
    <source>
        <dbReference type="Proteomes" id="UP001437256"/>
    </source>
</evidence>
<dbReference type="EMBL" id="JBBXMP010000239">
    <property type="protein sequence ID" value="KAL0059251.1"/>
    <property type="molecule type" value="Genomic_DNA"/>
</dbReference>
<comment type="caution">
    <text evidence="1">The sequence shown here is derived from an EMBL/GenBank/DDBJ whole genome shotgun (WGS) entry which is preliminary data.</text>
</comment>
<sequence length="200" mass="22510">MPDVSGVREASVGKRFGGEWMKVVAAVPEEGKLKVCDVWAKPPPLRRGSAGSLVEKAMRSIRLKLGFGFVFVLLRAFFTLRTLGERRFGRDELIKYIRRDENFSFSVSGNWTKPAGTDPALQDVDDYYPKRQRLPKPVALSTALMQPSWLSLCFDPCRKALNTCFRTSLKTVEDEGHEYLIQLPASPVSQQRTSTPDVVE</sequence>
<reference evidence="1 2" key="1">
    <citation type="submission" date="2024-05" db="EMBL/GenBank/DDBJ databases">
        <title>A draft genome resource for the thread blight pathogen Marasmius tenuissimus strain MS-2.</title>
        <authorList>
            <person name="Yulfo-Soto G.E."/>
            <person name="Baruah I.K."/>
            <person name="Amoako-Attah I."/>
            <person name="Bukari Y."/>
            <person name="Meinhardt L.W."/>
            <person name="Bailey B.A."/>
            <person name="Cohen S.P."/>
        </authorList>
    </citation>
    <scope>NUCLEOTIDE SEQUENCE [LARGE SCALE GENOMIC DNA]</scope>
    <source>
        <strain evidence="1 2">MS-2</strain>
    </source>
</reference>
<protein>
    <submittedName>
        <fullName evidence="1">Uncharacterized protein</fullName>
    </submittedName>
</protein>
<accession>A0ABR2ZEA0</accession>
<name>A0ABR2ZEA0_9AGAR</name>
<proteinExistence type="predicted"/>
<keyword evidence="2" id="KW-1185">Reference proteome</keyword>